<proteinExistence type="predicted"/>
<organism evidence="1 2">
    <name type="scientific">Thermanaeromonas toyohensis ToBE</name>
    <dbReference type="NCBI Taxonomy" id="698762"/>
    <lineage>
        <taxon>Bacteria</taxon>
        <taxon>Bacillati</taxon>
        <taxon>Bacillota</taxon>
        <taxon>Clostridia</taxon>
        <taxon>Neomoorellales</taxon>
        <taxon>Neomoorellaceae</taxon>
        <taxon>Thermanaeromonas</taxon>
    </lineage>
</organism>
<dbReference type="STRING" id="698762.SAMN00808754_1905"/>
<gene>
    <name evidence="1" type="ORF">SAMN00808754_1905</name>
</gene>
<keyword evidence="2" id="KW-1185">Reference proteome</keyword>
<dbReference type="AlphaFoldDB" id="A0A1W1VW96"/>
<accession>A0A1W1VW96</accession>
<evidence type="ECO:0000313" key="1">
    <source>
        <dbReference type="EMBL" id="SMB97647.1"/>
    </source>
</evidence>
<dbReference type="Proteomes" id="UP000192569">
    <property type="component" value="Chromosome I"/>
</dbReference>
<reference evidence="1 2" key="1">
    <citation type="submission" date="2017-04" db="EMBL/GenBank/DDBJ databases">
        <authorList>
            <person name="Afonso C.L."/>
            <person name="Miller P.J."/>
            <person name="Scott M.A."/>
            <person name="Spackman E."/>
            <person name="Goraichik I."/>
            <person name="Dimitrov K.M."/>
            <person name="Suarez D.L."/>
            <person name="Swayne D.E."/>
        </authorList>
    </citation>
    <scope>NUCLEOTIDE SEQUENCE [LARGE SCALE GENOMIC DNA]</scope>
    <source>
        <strain evidence="1 2">ToBE</strain>
    </source>
</reference>
<dbReference type="RefSeq" id="WP_084665490.1">
    <property type="nucleotide sequence ID" value="NZ_LT838272.1"/>
</dbReference>
<sequence>MSEEAVTQQQQVIRPGQCPPEGCPPPTRIECIVVDKVYDSCFQVESRTRDTTVTTGIGGEFATGTFTVGQAIPCSLTPNQSISCNVINKQPTTGGFANLTLVVSVPITLTNPNAPTETANRVFTFTKIVTLCAPDGVTVDCSESTLLFCNCVVSAVGVGTITVTCDFQVCVVIKTLLTVQLLVPSYGFCVPAPCVVAPGVCPPSPPPQCF</sequence>
<dbReference type="EMBL" id="LT838272">
    <property type="protein sequence ID" value="SMB97647.1"/>
    <property type="molecule type" value="Genomic_DNA"/>
</dbReference>
<evidence type="ECO:0000313" key="2">
    <source>
        <dbReference type="Proteomes" id="UP000192569"/>
    </source>
</evidence>
<protein>
    <submittedName>
        <fullName evidence="1">Uncharacterized protein</fullName>
    </submittedName>
</protein>
<dbReference type="OrthoDB" id="1951178at2"/>
<name>A0A1W1VW96_9FIRM</name>